<dbReference type="Gene3D" id="1.25.10.10">
    <property type="entry name" value="Leucine-rich Repeat Variant"/>
    <property type="match status" value="1"/>
</dbReference>
<dbReference type="InterPro" id="IPR011989">
    <property type="entry name" value="ARM-like"/>
</dbReference>
<sequence length="204" mass="22146">MRRIFACLILVFVCLASGCNESGRVEEVDASDTFGMRRQAIGIIRAGLTDSDALIRASSIEIVTTSGRREFMPIVVKLLGDKSIVVRFAAAVAIGDMKYVPGQSALQKALRDKDENVKIAAAYGLTKITRTNFSKLIRNAVKSRDQAVRANAALLLGKLGWRENLELLDSVINDPGTGDMASIQAVEALAMLDGEGIYQKLWTL</sequence>
<dbReference type="SUPFAM" id="SSF48371">
    <property type="entry name" value="ARM repeat"/>
    <property type="match status" value="1"/>
</dbReference>
<evidence type="ECO:0008006" key="2">
    <source>
        <dbReference type="Google" id="ProtNLM"/>
    </source>
</evidence>
<evidence type="ECO:0000313" key="1">
    <source>
        <dbReference type="EMBL" id="KKL48296.1"/>
    </source>
</evidence>
<reference evidence="1" key="1">
    <citation type="journal article" date="2015" name="Nature">
        <title>Complex archaea that bridge the gap between prokaryotes and eukaryotes.</title>
        <authorList>
            <person name="Spang A."/>
            <person name="Saw J.H."/>
            <person name="Jorgensen S.L."/>
            <person name="Zaremba-Niedzwiedzka K."/>
            <person name="Martijn J."/>
            <person name="Lind A.E."/>
            <person name="van Eijk R."/>
            <person name="Schleper C."/>
            <person name="Guy L."/>
            <person name="Ettema T.J."/>
        </authorList>
    </citation>
    <scope>NUCLEOTIDE SEQUENCE</scope>
</reference>
<dbReference type="EMBL" id="LAZR01033364">
    <property type="protein sequence ID" value="KKL48296.1"/>
    <property type="molecule type" value="Genomic_DNA"/>
</dbReference>
<proteinExistence type="predicted"/>
<dbReference type="PROSITE" id="PS51257">
    <property type="entry name" value="PROKAR_LIPOPROTEIN"/>
    <property type="match status" value="1"/>
</dbReference>
<comment type="caution">
    <text evidence="1">The sequence shown here is derived from an EMBL/GenBank/DDBJ whole genome shotgun (WGS) entry which is preliminary data.</text>
</comment>
<dbReference type="Pfam" id="PF13646">
    <property type="entry name" value="HEAT_2"/>
    <property type="match status" value="1"/>
</dbReference>
<dbReference type="InterPro" id="IPR016024">
    <property type="entry name" value="ARM-type_fold"/>
</dbReference>
<dbReference type="AlphaFoldDB" id="A0A0F9D3N5"/>
<dbReference type="PROSITE" id="PS50077">
    <property type="entry name" value="HEAT_REPEAT"/>
    <property type="match status" value="1"/>
</dbReference>
<accession>A0A0F9D3N5</accession>
<organism evidence="1">
    <name type="scientific">marine sediment metagenome</name>
    <dbReference type="NCBI Taxonomy" id="412755"/>
    <lineage>
        <taxon>unclassified sequences</taxon>
        <taxon>metagenomes</taxon>
        <taxon>ecological metagenomes</taxon>
    </lineage>
</organism>
<feature type="non-terminal residue" evidence="1">
    <location>
        <position position="204"/>
    </location>
</feature>
<protein>
    <recommendedName>
        <fullName evidence="2">HEAT repeat domain-containing protein</fullName>
    </recommendedName>
</protein>
<dbReference type="InterPro" id="IPR021133">
    <property type="entry name" value="HEAT_type_2"/>
</dbReference>
<name>A0A0F9D3N5_9ZZZZ</name>
<gene>
    <name evidence="1" type="ORF">LCGC14_2326920</name>
</gene>